<sequence length="176" mass="18239">MDSKSLRNFAAAALVGVGVVTMQQPVAYADPPQFPDIDSYSPVNTQDYIVALPNPGRAPTQKVYFATPDGIFCAFAPSAVGITGSAGCSSTRLPGLAPMGPYTSIGTTNGPRATNSSPFVDGSIQGQKLATLPPFHSISVDGMICGVDDKGTTACKDPQGRGFLISPSWTGWLPKV</sequence>
<dbReference type="AlphaFoldDB" id="A0A1G4VSY4"/>
<dbReference type="RefSeq" id="WP_139169881.1">
    <property type="nucleotide sequence ID" value="NZ_FMUB01000003.1"/>
</dbReference>
<organism evidence="1 2">
    <name type="scientific">Mycolicibacterium fluoranthenivorans</name>
    <dbReference type="NCBI Taxonomy" id="258505"/>
    <lineage>
        <taxon>Bacteria</taxon>
        <taxon>Bacillati</taxon>
        <taxon>Actinomycetota</taxon>
        <taxon>Actinomycetes</taxon>
        <taxon>Mycobacteriales</taxon>
        <taxon>Mycobacteriaceae</taxon>
        <taxon>Mycolicibacterium</taxon>
    </lineage>
</organism>
<dbReference type="Proteomes" id="UP000199707">
    <property type="component" value="Unassembled WGS sequence"/>
</dbReference>
<proteinExistence type="predicted"/>
<dbReference type="STRING" id="1502745.SAMN02799620_01558"/>
<protein>
    <submittedName>
        <fullName evidence="1">Uncharacterized protein</fullName>
    </submittedName>
</protein>
<dbReference type="EMBL" id="FMUB01000003">
    <property type="protein sequence ID" value="SCX11393.1"/>
    <property type="molecule type" value="Genomic_DNA"/>
</dbReference>
<name>A0A1G4VSY4_9MYCO</name>
<evidence type="ECO:0000313" key="2">
    <source>
        <dbReference type="Proteomes" id="UP000199707"/>
    </source>
</evidence>
<evidence type="ECO:0000313" key="1">
    <source>
        <dbReference type="EMBL" id="SCX11393.1"/>
    </source>
</evidence>
<gene>
    <name evidence="1" type="ORF">SAMN02799620_01558</name>
</gene>
<accession>A0A1G4VSY4</accession>
<reference evidence="2" key="1">
    <citation type="submission" date="2016-10" db="EMBL/GenBank/DDBJ databases">
        <authorList>
            <person name="Varghese N."/>
            <person name="Submissions S."/>
        </authorList>
    </citation>
    <scope>NUCLEOTIDE SEQUENCE [LARGE SCALE GENOMIC DNA]</scope>
    <source>
        <strain evidence="2">UNC267MFSha1.1M11</strain>
    </source>
</reference>